<dbReference type="Proteomes" id="UP001176517">
    <property type="component" value="Unassembled WGS sequence"/>
</dbReference>
<dbReference type="EMBL" id="JAPDMZ010000100">
    <property type="protein sequence ID" value="KAK0550067.1"/>
    <property type="molecule type" value="Genomic_DNA"/>
</dbReference>
<gene>
    <name evidence="2" type="ORF">OC846_003824</name>
</gene>
<feature type="compositionally biased region" description="Polar residues" evidence="1">
    <location>
        <begin position="24"/>
        <end position="58"/>
    </location>
</feature>
<sequence length="538" mass="56914">MTSSAPSAESEMDPLSPKPVFASASASLTSLHPQATEPTANSQPGMEQHSTNSALLDASTSSTFLGQGLFQQRVFAQSPPPIGQQSFRNVRERAESVASDGHSFSSRSSSSNSLQPSRAHSGDGSQLYFDALSPAHSASEQSGSFQNSPIVATSSFAFSDLPWQQTAVTTAASWSRGSVSSVDIAAVPATTTTAASLGPLLESQASIEFDSLLNSFDATMFTAGGSDLGITAEMGLGLLPGFTGAQPAMTSQAYNDVDLSDTSLTQTLALSNQQGFGGDQKDSSPETPAASRSSLTSAILPGSSARAPGMNTAWQGQWTFDAHQRPQLVPTSQPTNTSVPLGGLGASPRTTSQALAGSLADLAAQSLGLTLDVTTPMMMFQGGPAAAPQVQRSQTAADIRWDQQQQYLQSSPQGLQGQQQQQQQQQQQYQVLLQEQQAQQQRAQQQHSYPFLDGNSWPYGPALQHNSNAELDRPAMQAASRAASAPSVIATDAFTAPSQQQQQAFASPSQRSRQQELDRLRQQWRSTYSTMFPNQPSS</sequence>
<feature type="region of interest" description="Disordered" evidence="1">
    <location>
        <begin position="327"/>
        <end position="349"/>
    </location>
</feature>
<feature type="compositionally biased region" description="Low complexity" evidence="1">
    <location>
        <begin position="496"/>
        <end position="512"/>
    </location>
</feature>
<feature type="region of interest" description="Disordered" evidence="1">
    <location>
        <begin position="496"/>
        <end position="519"/>
    </location>
</feature>
<organism evidence="2 3">
    <name type="scientific">Tilletia horrida</name>
    <dbReference type="NCBI Taxonomy" id="155126"/>
    <lineage>
        <taxon>Eukaryota</taxon>
        <taxon>Fungi</taxon>
        <taxon>Dikarya</taxon>
        <taxon>Basidiomycota</taxon>
        <taxon>Ustilaginomycotina</taxon>
        <taxon>Exobasidiomycetes</taxon>
        <taxon>Tilletiales</taxon>
        <taxon>Tilletiaceae</taxon>
        <taxon>Tilletia</taxon>
    </lineage>
</organism>
<evidence type="ECO:0000313" key="3">
    <source>
        <dbReference type="Proteomes" id="UP001176517"/>
    </source>
</evidence>
<proteinExistence type="predicted"/>
<reference evidence="2" key="1">
    <citation type="journal article" date="2023" name="PhytoFront">
        <title>Draft Genome Resources of Seven Strains of Tilletia horrida, Causal Agent of Kernel Smut of Rice.</title>
        <authorList>
            <person name="Khanal S."/>
            <person name="Antony Babu S."/>
            <person name="Zhou X.G."/>
        </authorList>
    </citation>
    <scope>NUCLEOTIDE SEQUENCE</scope>
    <source>
        <strain evidence="2">TX6</strain>
    </source>
</reference>
<accession>A0AAN6GRG3</accession>
<comment type="caution">
    <text evidence="2">The sequence shown here is derived from an EMBL/GenBank/DDBJ whole genome shotgun (WGS) entry which is preliminary data.</text>
</comment>
<feature type="compositionally biased region" description="Low complexity" evidence="1">
    <location>
        <begin position="98"/>
        <end position="117"/>
    </location>
</feature>
<feature type="region of interest" description="Disordered" evidence="1">
    <location>
        <begin position="75"/>
        <end position="126"/>
    </location>
</feature>
<evidence type="ECO:0000256" key="1">
    <source>
        <dbReference type="SAM" id="MobiDB-lite"/>
    </source>
</evidence>
<feature type="region of interest" description="Disordered" evidence="1">
    <location>
        <begin position="441"/>
        <end position="466"/>
    </location>
</feature>
<evidence type="ECO:0000313" key="2">
    <source>
        <dbReference type="EMBL" id="KAK0550067.1"/>
    </source>
</evidence>
<feature type="compositionally biased region" description="Polar residues" evidence="1">
    <location>
        <begin position="329"/>
        <end position="339"/>
    </location>
</feature>
<dbReference type="AlphaFoldDB" id="A0AAN6GRG3"/>
<protein>
    <submittedName>
        <fullName evidence="2">Uncharacterized protein</fullName>
    </submittedName>
</protein>
<name>A0AAN6GRG3_9BASI</name>
<feature type="region of interest" description="Disordered" evidence="1">
    <location>
        <begin position="1"/>
        <end position="58"/>
    </location>
</feature>
<keyword evidence="3" id="KW-1185">Reference proteome</keyword>
<feature type="region of interest" description="Disordered" evidence="1">
    <location>
        <begin position="273"/>
        <end position="295"/>
    </location>
</feature>